<proteinExistence type="predicted"/>
<accession>A0ABN3V899</accession>
<feature type="transmembrane region" description="Helical" evidence="1">
    <location>
        <begin position="152"/>
        <end position="173"/>
    </location>
</feature>
<dbReference type="EMBL" id="BAAAUX010000010">
    <property type="protein sequence ID" value="GAA2783363.1"/>
    <property type="molecule type" value="Genomic_DNA"/>
</dbReference>
<organism evidence="2 3">
    <name type="scientific">Saccharopolyspora taberi</name>
    <dbReference type="NCBI Taxonomy" id="60895"/>
    <lineage>
        <taxon>Bacteria</taxon>
        <taxon>Bacillati</taxon>
        <taxon>Actinomycetota</taxon>
        <taxon>Actinomycetes</taxon>
        <taxon>Pseudonocardiales</taxon>
        <taxon>Pseudonocardiaceae</taxon>
        <taxon>Saccharopolyspora</taxon>
    </lineage>
</organism>
<feature type="transmembrane region" description="Helical" evidence="1">
    <location>
        <begin position="96"/>
        <end position="117"/>
    </location>
</feature>
<dbReference type="Pfam" id="PF10801">
    <property type="entry name" value="DUF2537"/>
    <property type="match status" value="1"/>
</dbReference>
<comment type="caution">
    <text evidence="2">The sequence shown here is derived from an EMBL/GenBank/DDBJ whole genome shotgun (WGS) entry which is preliminary data.</text>
</comment>
<keyword evidence="1" id="KW-1133">Transmembrane helix</keyword>
<dbReference type="Proteomes" id="UP001500979">
    <property type="component" value="Unassembled WGS sequence"/>
</dbReference>
<keyword evidence="1" id="KW-0812">Transmembrane</keyword>
<gene>
    <name evidence="2" type="ORF">GCM10010470_16650</name>
</gene>
<feature type="transmembrane region" description="Helical" evidence="1">
    <location>
        <begin position="124"/>
        <end position="146"/>
    </location>
</feature>
<keyword evidence="1" id="KW-0472">Membrane</keyword>
<evidence type="ECO:0000256" key="1">
    <source>
        <dbReference type="SAM" id="Phobius"/>
    </source>
</evidence>
<dbReference type="InterPro" id="IPR024244">
    <property type="entry name" value="DUF2537"/>
</dbReference>
<keyword evidence="3" id="KW-1185">Reference proteome</keyword>
<evidence type="ECO:0000313" key="2">
    <source>
        <dbReference type="EMBL" id="GAA2783363.1"/>
    </source>
</evidence>
<sequence>MLVNGTNREVEPGRLPLPEALVAALHEWAGVAEAMPADDAVAEQVSARGRQLAMRLAVETGGEIGYADPVTGEVDRIGRRRPARPGQLTPPPPTPWATGLTVTVIIAAIVLIALVVVSHGLSEVNTWLAVGVNIVVAAGFAPSIWLGRRVPVWRWVAFGTAAGVLLAWAALLLSSLGGGGY</sequence>
<protein>
    <submittedName>
        <fullName evidence="2">DUF2537 domain-containing protein</fullName>
    </submittedName>
</protein>
<reference evidence="2 3" key="1">
    <citation type="journal article" date="2019" name="Int. J. Syst. Evol. Microbiol.">
        <title>The Global Catalogue of Microorganisms (GCM) 10K type strain sequencing project: providing services to taxonomists for standard genome sequencing and annotation.</title>
        <authorList>
            <consortium name="The Broad Institute Genomics Platform"/>
            <consortium name="The Broad Institute Genome Sequencing Center for Infectious Disease"/>
            <person name="Wu L."/>
            <person name="Ma J."/>
        </authorList>
    </citation>
    <scope>NUCLEOTIDE SEQUENCE [LARGE SCALE GENOMIC DNA]</scope>
    <source>
        <strain evidence="2 3">JCM 9383</strain>
    </source>
</reference>
<name>A0ABN3V899_9PSEU</name>
<evidence type="ECO:0000313" key="3">
    <source>
        <dbReference type="Proteomes" id="UP001500979"/>
    </source>
</evidence>